<dbReference type="Gene3D" id="2.60.120.200">
    <property type="match status" value="1"/>
</dbReference>
<dbReference type="SUPFAM" id="SSF49899">
    <property type="entry name" value="Concanavalin A-like lectins/glucanases"/>
    <property type="match status" value="1"/>
</dbReference>
<dbReference type="AlphaFoldDB" id="A0A8B2PH06"/>
<keyword evidence="2" id="KW-1185">Reference proteome</keyword>
<dbReference type="Proteomes" id="UP000249123">
    <property type="component" value="Unassembled WGS sequence"/>
</dbReference>
<protein>
    <recommendedName>
        <fullName evidence="3">LamG-like jellyroll fold domain-containing protein</fullName>
    </recommendedName>
</protein>
<proteinExistence type="predicted"/>
<sequence>MPLKFGSADLVLPGVDRVYAGPQLVWPAAGPVFPANVIHAWNPDGGGNASGYVPDAVGTAPLYVVAGGATNSLVPDWTGALAASQALILEPADSPAFKAAPFATLSYWMKRSGKGNNYSPVVHWTRGFPPLGEGVSGMFIVRLTTSAGPQFFVKRDAGQATGQLDDDISEGDAWVHFVIVLGDSRWLLRRNDADDVNASWADTAKATTEDQILQFGGWRSEGDVATTTWGGANVENGLIGRFKDIRIYNTALSESEITALHAAGPQTY</sequence>
<gene>
    <name evidence="1" type="ORF">HY3_05580</name>
</gene>
<dbReference type="InterPro" id="IPR013320">
    <property type="entry name" value="ConA-like_dom_sf"/>
</dbReference>
<evidence type="ECO:0000313" key="2">
    <source>
        <dbReference type="Proteomes" id="UP000249123"/>
    </source>
</evidence>
<dbReference type="EMBL" id="AWFB01000078">
    <property type="protein sequence ID" value="RAN30620.1"/>
    <property type="molecule type" value="Genomic_DNA"/>
</dbReference>
<reference evidence="1 2" key="1">
    <citation type="submission" date="2013-04" db="EMBL/GenBank/DDBJ databases">
        <title>Hyphomonas sp. T24B3 Genome Sequencing.</title>
        <authorList>
            <person name="Lai Q."/>
            <person name="Shao Z."/>
        </authorList>
    </citation>
    <scope>NUCLEOTIDE SEQUENCE [LARGE SCALE GENOMIC DNA]</scope>
    <source>
        <strain evidence="1 2">T24B3</strain>
    </source>
</reference>
<evidence type="ECO:0000313" key="1">
    <source>
        <dbReference type="EMBL" id="RAN30620.1"/>
    </source>
</evidence>
<evidence type="ECO:0008006" key="3">
    <source>
        <dbReference type="Google" id="ProtNLM"/>
    </source>
</evidence>
<organism evidence="1 2">
    <name type="scientific">Hyphomonas pacifica</name>
    <dbReference type="NCBI Taxonomy" id="1280941"/>
    <lineage>
        <taxon>Bacteria</taxon>
        <taxon>Pseudomonadati</taxon>
        <taxon>Pseudomonadota</taxon>
        <taxon>Alphaproteobacteria</taxon>
        <taxon>Hyphomonadales</taxon>
        <taxon>Hyphomonadaceae</taxon>
        <taxon>Hyphomonas</taxon>
    </lineage>
</organism>
<comment type="caution">
    <text evidence="1">The sequence shown here is derived from an EMBL/GenBank/DDBJ whole genome shotgun (WGS) entry which is preliminary data.</text>
</comment>
<name>A0A8B2PH06_9PROT</name>
<dbReference type="RefSeq" id="WP_112063375.1">
    <property type="nucleotide sequence ID" value="NZ_AWFB01000078.1"/>
</dbReference>
<accession>A0A8B2PH06</accession>